<dbReference type="PANTHER" id="PTHR43557">
    <property type="entry name" value="APOPTOSIS-INDUCING FACTOR 1"/>
    <property type="match status" value="1"/>
</dbReference>
<accession>A0AAD3CKP2</accession>
<dbReference type="PANTHER" id="PTHR43557:SF4">
    <property type="entry name" value="APOPTOSIS-INDUCING FACTOR 1, MITOCHONDRIAL"/>
    <property type="match status" value="1"/>
</dbReference>
<gene>
    <name evidence="5" type="ORF">CTEN210_03344</name>
</gene>
<evidence type="ECO:0000313" key="5">
    <source>
        <dbReference type="EMBL" id="GFH46870.1"/>
    </source>
</evidence>
<protein>
    <recommendedName>
        <fullName evidence="4">FAD/NAD(P)-binding domain-containing protein</fullName>
    </recommendedName>
</protein>
<organism evidence="5 6">
    <name type="scientific">Chaetoceros tenuissimus</name>
    <dbReference type="NCBI Taxonomy" id="426638"/>
    <lineage>
        <taxon>Eukaryota</taxon>
        <taxon>Sar</taxon>
        <taxon>Stramenopiles</taxon>
        <taxon>Ochrophyta</taxon>
        <taxon>Bacillariophyta</taxon>
        <taxon>Coscinodiscophyceae</taxon>
        <taxon>Chaetocerotophycidae</taxon>
        <taxon>Chaetocerotales</taxon>
        <taxon>Chaetocerotaceae</taxon>
        <taxon>Chaetoceros</taxon>
    </lineage>
</organism>
<name>A0AAD3CKP2_9STRA</name>
<dbReference type="GO" id="GO:0005739">
    <property type="term" value="C:mitochondrion"/>
    <property type="evidence" value="ECO:0007669"/>
    <property type="project" value="TreeGrafter"/>
</dbReference>
<dbReference type="InterPro" id="IPR023753">
    <property type="entry name" value="FAD/NAD-binding_dom"/>
</dbReference>
<proteinExistence type="predicted"/>
<dbReference type="GO" id="GO:0071949">
    <property type="term" value="F:FAD binding"/>
    <property type="evidence" value="ECO:0007669"/>
    <property type="project" value="TreeGrafter"/>
</dbReference>
<dbReference type="EMBL" id="BLLK01000022">
    <property type="protein sequence ID" value="GFH46870.1"/>
    <property type="molecule type" value="Genomic_DNA"/>
</dbReference>
<dbReference type="Gene3D" id="3.50.50.60">
    <property type="entry name" value="FAD/NAD(P)-binding domain"/>
    <property type="match status" value="3"/>
</dbReference>
<dbReference type="SUPFAM" id="SSF51905">
    <property type="entry name" value="FAD/NAD(P)-binding domain"/>
    <property type="match status" value="1"/>
</dbReference>
<dbReference type="Pfam" id="PF07992">
    <property type="entry name" value="Pyr_redox_2"/>
    <property type="match status" value="1"/>
</dbReference>
<dbReference type="GO" id="GO:0033108">
    <property type="term" value="P:mitochondrial respiratory chain complex assembly"/>
    <property type="evidence" value="ECO:0007669"/>
    <property type="project" value="TreeGrafter"/>
</dbReference>
<keyword evidence="6" id="KW-1185">Reference proteome</keyword>
<feature type="domain" description="FAD/NAD(P)-binding" evidence="4">
    <location>
        <begin position="113"/>
        <end position="380"/>
    </location>
</feature>
<sequence>MISCRHYLRSKGKYLVGKNRRFISSNQTHAKNNHATSISFVGALAVLSGIAYFELQDNGQCNMKDVQKYIRVDIDRKEESEMIACSMNTSTPIGSSTKDHISSEKKVESDFVIVGFGNSGKAAFKYIRENEPNARISIVNPHEISHALQNQDLNTRTKSNVHSVTGNAMKLDHENQILEIMSNEGVKRLHYKHSILIATGSHGAPIPSSLVDERITERVLELRSTQLPSLNYKIMRESMKDSSSNSSIPLFPSLPSQSVRQIALMAASEGNKVCILGSGLEAIEIATSVSAMQDMKKNKTCLVFGNSGPLGDLVPKYLSTAITKRFKMNGIEVADRSLVRYIASLEGSKREKDGAVEIHTVKSFDNMETKRVQADLVIVAPNIGGEQGCASVPISNSSSAPLFTPWSKLLSDPVMSCYSDDSRIVVNAELSAASNVYAAGGVAKFPDHVTGHARVAGEGLIDSSKAGRIAAKNMIKNLRKATRKNQDSKKTNVLSCTNSLPISRSDQIATAMVNGKSNSSLASAGIHFLCVGSCNSQTMSTHGFFWTNRSRKLTRRRSNVGTDEQGKPQRAIFGSGIVYYLDRAGTIRGIMIWGLPFTKSSKSDKLNKTLVHRMEEIINSNGLVMQKDHHESIKKMGHDTTLLNPSHLAEESRVLATIAVNASQEFTLRKKMPMPLHRYCSAKPIQITKLGVLKKNAKIGSGGVGEDIFERSGHDMGAYENEQSRHPSLIHYFQYDWNSTIPIPLDPEDPEDYVDTNEITSQALKNNFAARPTKEEPLWLRKGDVQKSQSMADRAALMFMQNIKLGQFNDGKDAVKQAPVPQVYNDVKEFFKGNNEK</sequence>
<evidence type="ECO:0000259" key="4">
    <source>
        <dbReference type="Pfam" id="PF07992"/>
    </source>
</evidence>
<dbReference type="InterPro" id="IPR036188">
    <property type="entry name" value="FAD/NAD-bd_sf"/>
</dbReference>
<dbReference type="AlphaFoldDB" id="A0AAD3CKP2"/>
<keyword evidence="1" id="KW-0285">Flavoprotein</keyword>
<dbReference type="Proteomes" id="UP001054902">
    <property type="component" value="Unassembled WGS sequence"/>
</dbReference>
<comment type="caution">
    <text evidence="5">The sequence shown here is derived from an EMBL/GenBank/DDBJ whole genome shotgun (WGS) entry which is preliminary data.</text>
</comment>
<dbReference type="GO" id="GO:0016174">
    <property type="term" value="F:NAD(P)H oxidase H2O2-forming activity"/>
    <property type="evidence" value="ECO:0007669"/>
    <property type="project" value="TreeGrafter"/>
</dbReference>
<evidence type="ECO:0000256" key="1">
    <source>
        <dbReference type="ARBA" id="ARBA00022630"/>
    </source>
</evidence>
<evidence type="ECO:0000256" key="3">
    <source>
        <dbReference type="ARBA" id="ARBA00023002"/>
    </source>
</evidence>
<dbReference type="GO" id="GO:0012501">
    <property type="term" value="P:programmed cell death"/>
    <property type="evidence" value="ECO:0007669"/>
    <property type="project" value="TreeGrafter"/>
</dbReference>
<reference evidence="5 6" key="1">
    <citation type="journal article" date="2021" name="Sci. Rep.">
        <title>The genome of the diatom Chaetoceros tenuissimus carries an ancient integrated fragment of an extant virus.</title>
        <authorList>
            <person name="Hongo Y."/>
            <person name="Kimura K."/>
            <person name="Takaki Y."/>
            <person name="Yoshida Y."/>
            <person name="Baba S."/>
            <person name="Kobayashi G."/>
            <person name="Nagasaki K."/>
            <person name="Hano T."/>
            <person name="Tomaru Y."/>
        </authorList>
    </citation>
    <scope>NUCLEOTIDE SEQUENCE [LARGE SCALE GENOMIC DNA]</scope>
    <source>
        <strain evidence="5 6">NIES-3715</strain>
    </source>
</reference>
<evidence type="ECO:0000313" key="6">
    <source>
        <dbReference type="Proteomes" id="UP001054902"/>
    </source>
</evidence>
<keyword evidence="3" id="KW-0560">Oxidoreductase</keyword>
<evidence type="ECO:0000256" key="2">
    <source>
        <dbReference type="ARBA" id="ARBA00022827"/>
    </source>
</evidence>
<keyword evidence="2" id="KW-0274">FAD</keyword>
<dbReference type="InterPro" id="IPR050446">
    <property type="entry name" value="FAD-oxidoreductase/Apoptosis"/>
</dbReference>